<comment type="caution">
    <text evidence="3">The sequence shown here is derived from an EMBL/GenBank/DDBJ whole genome shotgun (WGS) entry which is preliminary data.</text>
</comment>
<dbReference type="EMBL" id="JAAQTL010000001">
    <property type="protein sequence ID" value="NID13969.1"/>
    <property type="molecule type" value="Genomic_DNA"/>
</dbReference>
<feature type="transmembrane region" description="Helical" evidence="2">
    <location>
        <begin position="54"/>
        <end position="75"/>
    </location>
</feature>
<sequence>MAALVLRKPERQRQEAVARRPHDTPCPLGGSLTLETTMAIHTDNRRYTSPLRRFAGIATLLLALGFVAPAAHAQWAVNDAQANSTLEQIQSNTHTTADKTTDIDKQTTDMNTVLGKTLGDGSTINGNINAINEKLKIGTYKDSQPGPRVGNPVKALPADSTVLDDGTRCKAVAQPQQDVCKQIIDLENAQYRYMLTMYKNTETRDSMLRELLKEREAITDKDPNQFGKLEDNTNKLTALYNLIALDQQQMQTVNYAYEANLRFLRSQQTIAANAASTGKNPSKWDSISLPGIGDVNIGSAISGLATGAALKASLEEVQTAKPNGMQTLGIGKSNGF</sequence>
<reference evidence="3 4" key="1">
    <citation type="journal article" date="2006" name="Int. J. Syst. Evol. Microbiol.">
        <title>Dyella yeojuensis sp. nov., isolated from greenhouse soil in Korea.</title>
        <authorList>
            <person name="Kim B.Y."/>
            <person name="Weon H.Y."/>
            <person name="Lee K.H."/>
            <person name="Seok S.J."/>
            <person name="Kwon S.W."/>
            <person name="Go S.J."/>
            <person name="Stackebrandt E."/>
        </authorList>
    </citation>
    <scope>NUCLEOTIDE SEQUENCE [LARGE SCALE GENOMIC DNA]</scope>
    <source>
        <strain evidence="3 4">DSM 17673</strain>
    </source>
</reference>
<organism evidence="3 4">
    <name type="scientific">Luteibacter yeojuensis</name>
    <dbReference type="NCBI Taxonomy" id="345309"/>
    <lineage>
        <taxon>Bacteria</taxon>
        <taxon>Pseudomonadati</taxon>
        <taxon>Pseudomonadota</taxon>
        <taxon>Gammaproteobacteria</taxon>
        <taxon>Lysobacterales</taxon>
        <taxon>Rhodanobacteraceae</taxon>
        <taxon>Luteibacter</taxon>
    </lineage>
</organism>
<evidence type="ECO:0000313" key="3">
    <source>
        <dbReference type="EMBL" id="NID13969.1"/>
    </source>
</evidence>
<protein>
    <submittedName>
        <fullName evidence="3">Uncharacterized protein</fullName>
    </submittedName>
</protein>
<keyword evidence="2" id="KW-1133">Transmembrane helix</keyword>
<name>A0A7X5TNR6_9GAMM</name>
<keyword evidence="2" id="KW-0812">Transmembrane</keyword>
<gene>
    <name evidence="3" type="ORF">HBF32_00605</name>
</gene>
<evidence type="ECO:0000256" key="2">
    <source>
        <dbReference type="SAM" id="Phobius"/>
    </source>
</evidence>
<feature type="region of interest" description="Disordered" evidence="1">
    <location>
        <begin position="1"/>
        <end position="28"/>
    </location>
</feature>
<keyword evidence="2" id="KW-0472">Membrane</keyword>
<dbReference type="Proteomes" id="UP000518878">
    <property type="component" value="Unassembled WGS sequence"/>
</dbReference>
<proteinExistence type="predicted"/>
<evidence type="ECO:0000313" key="4">
    <source>
        <dbReference type="Proteomes" id="UP000518878"/>
    </source>
</evidence>
<feature type="compositionally biased region" description="Basic and acidic residues" evidence="1">
    <location>
        <begin position="7"/>
        <end position="23"/>
    </location>
</feature>
<evidence type="ECO:0000256" key="1">
    <source>
        <dbReference type="SAM" id="MobiDB-lite"/>
    </source>
</evidence>
<dbReference type="AlphaFoldDB" id="A0A7X5TNR6"/>
<keyword evidence="4" id="KW-1185">Reference proteome</keyword>
<accession>A0A7X5TNR6</accession>
<dbReference type="RefSeq" id="WP_166697605.1">
    <property type="nucleotide sequence ID" value="NZ_JAAQTL010000001.1"/>
</dbReference>